<organism evidence="1 2">
    <name type="scientific">Gordonia phage Skog</name>
    <dbReference type="NCBI Taxonomy" id="2704033"/>
    <lineage>
        <taxon>Viruses</taxon>
        <taxon>Duplodnaviria</taxon>
        <taxon>Heunggongvirae</taxon>
        <taxon>Uroviricota</taxon>
        <taxon>Caudoviricetes</taxon>
        <taxon>Skogvirus</taxon>
        <taxon>Skogvirus Skog</taxon>
    </lineage>
</organism>
<gene>
    <name evidence="1" type="primary">206</name>
    <name evidence="1" type="ORF">SEA_SKOG_205</name>
</gene>
<dbReference type="Proteomes" id="UP000503093">
    <property type="component" value="Segment"/>
</dbReference>
<accession>A0A6G6XJW7</accession>
<dbReference type="KEGG" id="vg:64766687"/>
<protein>
    <submittedName>
        <fullName evidence="1">Uncharacterized protein</fullName>
    </submittedName>
</protein>
<keyword evidence="2" id="KW-1185">Reference proteome</keyword>
<evidence type="ECO:0000313" key="2">
    <source>
        <dbReference type="Proteomes" id="UP000503093"/>
    </source>
</evidence>
<dbReference type="RefSeq" id="YP_010059455.1">
    <property type="nucleotide sequence ID" value="NC_054725.1"/>
</dbReference>
<proteinExistence type="predicted"/>
<sequence length="128" mass="14704">MSFVDPDSVEKRMGVRVEKMTPDQLVCYVGESLKAHQGLNTAIDGMRERAVFRGLQSTYGKENAGRIVKWAFYRYQGKWDGEIVGFFSFTKGRKWWNDRMFAEMQQQHAVDETKAARAANPGARTVEF</sequence>
<name>A0A6G6XJW7_9CAUD</name>
<dbReference type="EMBL" id="MN908687">
    <property type="protein sequence ID" value="QIG58357.1"/>
    <property type="molecule type" value="Genomic_DNA"/>
</dbReference>
<evidence type="ECO:0000313" key="1">
    <source>
        <dbReference type="EMBL" id="QIG58357.1"/>
    </source>
</evidence>
<reference evidence="1 2" key="1">
    <citation type="submission" date="2020-01" db="EMBL/GenBank/DDBJ databases">
        <authorList>
            <person name="Alvaro L.E."/>
            <person name="Baker K.N."/>
            <person name="Baxter I.S."/>
            <person name="Brown M.R."/>
            <person name="Driscoll K.D."/>
            <person name="Elrubaie J.M."/>
            <person name="Feith S.L."/>
            <person name="Indihar D.F."/>
            <person name="Knoch V.T."/>
            <person name="Koirtyohann K.M."/>
            <person name="Kratz M.A."/>
            <person name="Lear A.H."/>
            <person name="Lindblom K.E."/>
            <person name="Marcus E.R."/>
            <person name="Murphy M.E."/>
            <person name="Sensor R."/>
            <person name="Sherman S.J."/>
            <person name="Swift V.R."/>
            <person name="White K.E."/>
            <person name="Wills S.J."/>
            <person name="Gatt S.M."/>
            <person name="Lohbauer S.A."/>
            <person name="Power T.R."/>
            <person name="Rosales K.A."/>
            <person name="Sisson B.M."/>
            <person name="Isern S."/>
            <person name="Michael S.F."/>
            <person name="Sunnen C.N."/>
            <person name="Garlena R.A."/>
            <person name="Russell D.A."/>
            <person name="Pope W.H."/>
            <person name="Jacobs-Sera D."/>
            <person name="Hatfull G.F."/>
        </authorList>
    </citation>
    <scope>NUCLEOTIDE SEQUENCE [LARGE SCALE GENOMIC DNA]</scope>
</reference>
<dbReference type="GeneID" id="64766687"/>